<proteinExistence type="predicted"/>
<evidence type="ECO:0000259" key="1">
    <source>
        <dbReference type="Pfam" id="PF07171"/>
    </source>
</evidence>
<dbReference type="Proteomes" id="UP000467334">
    <property type="component" value="Unassembled WGS sequence"/>
</dbReference>
<sequence length="503" mass="55797">MRKFICLLLWGLIMASCGERSNEKKLRILTCGIRHESNTFSTLVTDLSSFDVLRGEEVLGEKCLWSEYLKGEGVEVIPTLHAYAWPGGIVARNAYEMFRNEILEDIKKAGRLDGIYMDMHGALHVEGYEDAQADLIKRIRAIVGSEVIISGSFDLHGNLSDEFVKGLNLVTGFRTAPHRDGEETKLRAVKNLLKVLRQHKSPQITHVEIPILVPGEKSITEVEPLHSIYAELDTLERQEGILDVSIFVGYACADLPRSAMKVFVVAEDSVYLDKAKSEACSLAQSIWDLRHQMELDVESGDIYKMIKRAYQLPQKTIFISDSGDNTTAGAPGDNPQVIKALIDSNAKNALVAGLVDEEAYRKCVEIGIGKNIHLTLGGKKDTVFGSPLTLDVTIEALSPDSLLSTSRGVALVRSQGVDIAIINSRRSFTTLQDFEEIGLDPLSFKIVVVKLGYLYPELRDIAPAHLMALTSGFCNLDIPSLPFTQVQRPVYPLDLDMEWKAFF</sequence>
<organism evidence="3 4">
    <name type="scientific">Bacteroides stercoris</name>
    <dbReference type="NCBI Taxonomy" id="46506"/>
    <lineage>
        <taxon>Bacteria</taxon>
        <taxon>Pseudomonadati</taxon>
        <taxon>Bacteroidota</taxon>
        <taxon>Bacteroidia</taxon>
        <taxon>Bacteroidales</taxon>
        <taxon>Bacteroidaceae</taxon>
        <taxon>Bacteroides</taxon>
    </lineage>
</organism>
<name>A0A7J5LGI0_BACSE</name>
<dbReference type="InterPro" id="IPR015995">
    <property type="entry name" value="MlrC_N"/>
</dbReference>
<dbReference type="InterPro" id="IPR009197">
    <property type="entry name" value="MlrC"/>
</dbReference>
<feature type="domain" description="Microcystin LR degradation protein MlrC N-terminal" evidence="2">
    <location>
        <begin position="27"/>
        <end position="309"/>
    </location>
</feature>
<reference evidence="3 4" key="1">
    <citation type="journal article" date="2019" name="Nat. Med.">
        <title>A library of human gut bacterial isolates paired with longitudinal multiomics data enables mechanistic microbiome research.</title>
        <authorList>
            <person name="Poyet M."/>
            <person name="Groussin M."/>
            <person name="Gibbons S.M."/>
            <person name="Avila-Pacheco J."/>
            <person name="Jiang X."/>
            <person name="Kearney S.M."/>
            <person name="Perrotta A.R."/>
            <person name="Berdy B."/>
            <person name="Zhao S."/>
            <person name="Lieberman T.D."/>
            <person name="Swanson P.K."/>
            <person name="Smith M."/>
            <person name="Roesemann S."/>
            <person name="Alexander J.E."/>
            <person name="Rich S.A."/>
            <person name="Livny J."/>
            <person name="Vlamakis H."/>
            <person name="Clish C."/>
            <person name="Bullock K."/>
            <person name="Deik A."/>
            <person name="Scott J."/>
            <person name="Pierce K.A."/>
            <person name="Xavier R.J."/>
            <person name="Alm E.J."/>
        </authorList>
    </citation>
    <scope>NUCLEOTIDE SEQUENCE [LARGE SCALE GENOMIC DNA]</scope>
    <source>
        <strain evidence="3 4">BIOML-A6</strain>
    </source>
</reference>
<accession>A0A7J5LGI0</accession>
<feature type="domain" description="Microcystin LR degradation protein MlrC C-terminal" evidence="1">
    <location>
        <begin position="319"/>
        <end position="484"/>
    </location>
</feature>
<gene>
    <name evidence="3" type="ORF">F9958_02165</name>
</gene>
<dbReference type="AlphaFoldDB" id="A0A7J5LGI0"/>
<dbReference type="PIRSF" id="PIRSF012702">
    <property type="entry name" value="UCP012702"/>
    <property type="match status" value="1"/>
</dbReference>
<dbReference type="Pfam" id="PF07364">
    <property type="entry name" value="DUF1485"/>
    <property type="match status" value="1"/>
</dbReference>
<dbReference type="RefSeq" id="WP_151871218.1">
    <property type="nucleotide sequence ID" value="NZ_RCXV01000006.1"/>
</dbReference>
<dbReference type="PROSITE" id="PS51257">
    <property type="entry name" value="PROKAR_LIPOPROTEIN"/>
    <property type="match status" value="1"/>
</dbReference>
<dbReference type="Pfam" id="PF07171">
    <property type="entry name" value="MlrC_C"/>
    <property type="match status" value="1"/>
</dbReference>
<evidence type="ECO:0000313" key="3">
    <source>
        <dbReference type="EMBL" id="KAB5316214.1"/>
    </source>
</evidence>
<evidence type="ECO:0000259" key="2">
    <source>
        <dbReference type="Pfam" id="PF07364"/>
    </source>
</evidence>
<dbReference type="InterPro" id="IPR010799">
    <property type="entry name" value="MlrC_C"/>
</dbReference>
<dbReference type="EMBL" id="WCLE01000003">
    <property type="protein sequence ID" value="KAB5316214.1"/>
    <property type="molecule type" value="Genomic_DNA"/>
</dbReference>
<evidence type="ECO:0000313" key="4">
    <source>
        <dbReference type="Proteomes" id="UP000467334"/>
    </source>
</evidence>
<comment type="caution">
    <text evidence="3">The sequence shown here is derived from an EMBL/GenBank/DDBJ whole genome shotgun (WGS) entry which is preliminary data.</text>
</comment>
<protein>
    <submittedName>
        <fullName evidence="3">M81 family metallopeptidase</fullName>
    </submittedName>
</protein>